<evidence type="ECO:0000259" key="4">
    <source>
        <dbReference type="Pfam" id="PF09118"/>
    </source>
</evidence>
<dbReference type="AlphaFoldDB" id="A0AAV8C7F0"/>
<evidence type="ECO:0000313" key="5">
    <source>
        <dbReference type="EMBL" id="KAJ4751498.1"/>
    </source>
</evidence>
<dbReference type="InterPro" id="IPR009880">
    <property type="entry name" value="Glyoxal_oxidase_N"/>
</dbReference>
<keyword evidence="2" id="KW-0472">Membrane</keyword>
<comment type="caution">
    <text evidence="5">The sequence shown here is derived from an EMBL/GenBank/DDBJ whole genome shotgun (WGS) entry which is preliminary data.</text>
</comment>
<evidence type="ECO:0000256" key="1">
    <source>
        <dbReference type="ARBA" id="ARBA00022729"/>
    </source>
</evidence>
<evidence type="ECO:0000256" key="2">
    <source>
        <dbReference type="SAM" id="Phobius"/>
    </source>
</evidence>
<dbReference type="InterPro" id="IPR037293">
    <property type="entry name" value="Gal_Oxidase_central_sf"/>
</dbReference>
<reference evidence="5" key="1">
    <citation type="submission" date="2022-08" db="EMBL/GenBank/DDBJ databases">
        <authorList>
            <person name="Marques A."/>
        </authorList>
    </citation>
    <scope>NUCLEOTIDE SEQUENCE</scope>
    <source>
        <strain evidence="5">RhyPub2mFocal</strain>
        <tissue evidence="5">Leaves</tissue>
    </source>
</reference>
<keyword evidence="1" id="KW-0732">Signal</keyword>
<dbReference type="InterPro" id="IPR014756">
    <property type="entry name" value="Ig_E-set"/>
</dbReference>
<sequence>MVAKTSVKKPEAKTHILPLPRSLYSTSNLFQEPSKKPTMALSSLLFFSLLLLLLYTLQPTSGNILSSLFSSPTATRKSPSTAGEWRLLSSSIGIVAMHMQLLPDNRLLTFDRTDFGLSNLTFRDCPYYFLDCTAHSLLFDISMNTITPLPLQSDPWCSSAALLPNGSLLQTGGFNTGDRSVRLFSLSSLSWNEQPYSLAVRRWYASNQLMPDGTVIIVGGRREFNFEFYPPVQQYQLFDLPFLQETNDPDAENNLYPFLHLLPDGSLFIFANTRSMVFDPLGRIAARSLPPIPGDMPRNYPSTGSSVLLPLRSEVPSRAEILICGGAPRGAFQLALRNSTYLPAISTCGRIVPTDPDPQWSMEEMPMGRVMGDMVILPTGEILIINGAAAGTAGWELAQDPVLNPVLYKPDHPAGYRFEVMNPSTIPRMYHSSAILDSFGRVLVGGSNPHVGYVFENVTYPTDLSLEAYLPPYLDASYEIMRPRRVRVGPPAEVGYGDMAFVRFAVDGGLQEGMAVEVVAIAPAFATHSVGMNQRMVVMPVMRLVQLSFRDYMAEVMAPPSPEVAPPGFYMWFVLHGGVPSRAVWVRIRQSGAFPNF</sequence>
<dbReference type="Gene3D" id="2.60.40.10">
    <property type="entry name" value="Immunoglobulins"/>
    <property type="match status" value="1"/>
</dbReference>
<evidence type="ECO:0000259" key="3">
    <source>
        <dbReference type="Pfam" id="PF07250"/>
    </source>
</evidence>
<dbReference type="InterPro" id="IPR013783">
    <property type="entry name" value="Ig-like_fold"/>
</dbReference>
<keyword evidence="2" id="KW-0812">Transmembrane</keyword>
<proteinExistence type="predicted"/>
<dbReference type="SUPFAM" id="SSF81296">
    <property type="entry name" value="E set domains"/>
    <property type="match status" value="1"/>
</dbReference>
<dbReference type="Gene3D" id="2.130.10.80">
    <property type="entry name" value="Galactose oxidase/kelch, beta-propeller"/>
    <property type="match status" value="1"/>
</dbReference>
<dbReference type="PANTHER" id="PTHR32208">
    <property type="entry name" value="SECRETED PROTEIN-RELATED"/>
    <property type="match status" value="1"/>
</dbReference>
<dbReference type="Pfam" id="PF09118">
    <property type="entry name" value="GO-like_E_set"/>
    <property type="match status" value="1"/>
</dbReference>
<dbReference type="InterPro" id="IPR011043">
    <property type="entry name" value="Gal_Oxase/kelch_b-propeller"/>
</dbReference>
<dbReference type="SUPFAM" id="SSF50965">
    <property type="entry name" value="Galactose oxidase, central domain"/>
    <property type="match status" value="1"/>
</dbReference>
<feature type="domain" description="Glyoxal oxidase N-terminal" evidence="3">
    <location>
        <begin position="97"/>
        <end position="473"/>
    </location>
</feature>
<dbReference type="CDD" id="cd02851">
    <property type="entry name" value="E_set_GO_C"/>
    <property type="match status" value="1"/>
</dbReference>
<accession>A0AAV8C7F0</accession>
<evidence type="ECO:0000313" key="6">
    <source>
        <dbReference type="Proteomes" id="UP001140206"/>
    </source>
</evidence>
<gene>
    <name evidence="5" type="ORF">LUZ62_085903</name>
</gene>
<dbReference type="EMBL" id="JAMFTS010000005">
    <property type="protein sequence ID" value="KAJ4751498.1"/>
    <property type="molecule type" value="Genomic_DNA"/>
</dbReference>
<feature type="transmembrane region" description="Helical" evidence="2">
    <location>
        <begin position="39"/>
        <end position="57"/>
    </location>
</feature>
<protein>
    <submittedName>
        <fullName evidence="5">Glyoxal oxidase</fullName>
    </submittedName>
</protein>
<keyword evidence="6" id="KW-1185">Reference proteome</keyword>
<keyword evidence="2" id="KW-1133">Transmembrane helix</keyword>
<dbReference type="PANTHER" id="PTHR32208:SF85">
    <property type="entry name" value="GLYOXAL OXIDASE N-TERMINUS FAMILY PROTEIN, EXPRESSED"/>
    <property type="match status" value="1"/>
</dbReference>
<dbReference type="Pfam" id="PF07250">
    <property type="entry name" value="Glyoxal_oxid_N"/>
    <property type="match status" value="1"/>
</dbReference>
<dbReference type="Proteomes" id="UP001140206">
    <property type="component" value="Chromosome 5"/>
</dbReference>
<feature type="domain" description="Galactose oxidase-like Early set" evidence="4">
    <location>
        <begin position="482"/>
        <end position="588"/>
    </location>
</feature>
<organism evidence="5 6">
    <name type="scientific">Rhynchospora pubera</name>
    <dbReference type="NCBI Taxonomy" id="906938"/>
    <lineage>
        <taxon>Eukaryota</taxon>
        <taxon>Viridiplantae</taxon>
        <taxon>Streptophyta</taxon>
        <taxon>Embryophyta</taxon>
        <taxon>Tracheophyta</taxon>
        <taxon>Spermatophyta</taxon>
        <taxon>Magnoliopsida</taxon>
        <taxon>Liliopsida</taxon>
        <taxon>Poales</taxon>
        <taxon>Cyperaceae</taxon>
        <taxon>Cyperoideae</taxon>
        <taxon>Rhynchosporeae</taxon>
        <taxon>Rhynchospora</taxon>
    </lineage>
</organism>
<name>A0AAV8C7F0_9POAL</name>
<dbReference type="InterPro" id="IPR015202">
    <property type="entry name" value="GO-like_E_set"/>
</dbReference>